<name>A0A4U3L7L6_9BACT</name>
<dbReference type="Proteomes" id="UP000305848">
    <property type="component" value="Unassembled WGS sequence"/>
</dbReference>
<dbReference type="EMBL" id="SZQL01000003">
    <property type="protein sequence ID" value="TKK70384.1"/>
    <property type="molecule type" value="Genomic_DNA"/>
</dbReference>
<evidence type="ECO:0000313" key="2">
    <source>
        <dbReference type="Proteomes" id="UP000305848"/>
    </source>
</evidence>
<reference evidence="1 2" key="1">
    <citation type="submission" date="2019-05" db="EMBL/GenBank/DDBJ databases">
        <title>Panacibacter sp. strain 17mud1-8 Genome sequencing and assembly.</title>
        <authorList>
            <person name="Chhetri G."/>
        </authorList>
    </citation>
    <scope>NUCLEOTIDE SEQUENCE [LARGE SCALE GENOMIC DNA]</scope>
    <source>
        <strain evidence="1 2">17mud1-8</strain>
    </source>
</reference>
<dbReference type="PIRSF" id="PIRSF039032">
    <property type="entry name" value="HigB-2"/>
    <property type="match status" value="1"/>
</dbReference>
<comment type="caution">
    <text evidence="1">The sequence shown here is derived from an EMBL/GenBank/DDBJ whole genome shotgun (WGS) entry which is preliminary data.</text>
</comment>
<proteinExistence type="predicted"/>
<protein>
    <recommendedName>
        <fullName evidence="3">Addiction module toxin RelE</fullName>
    </recommendedName>
</protein>
<accession>A0A4U3L7L6</accession>
<dbReference type="RefSeq" id="WP_137260930.1">
    <property type="nucleotide sequence ID" value="NZ_SZQL01000003.1"/>
</dbReference>
<evidence type="ECO:0008006" key="3">
    <source>
        <dbReference type="Google" id="ProtNLM"/>
    </source>
</evidence>
<gene>
    <name evidence="1" type="ORF">FC093_06455</name>
</gene>
<dbReference type="InterPro" id="IPR009387">
    <property type="entry name" value="HigB-2"/>
</dbReference>
<sequence length="111" mass="12408">MNFSVIPSDKFKREAKRLIKKFPSLKQELAELNATLENAPETGTPLGNDTYKIRLAIKSKGKGKSGGARVITYVVTDDKEVYLLTIYDKSEFDSVDDKTIKAIIDSLHSDK</sequence>
<dbReference type="OrthoDB" id="1364255at2"/>
<organism evidence="1 2">
    <name type="scientific">Ilyomonas limi</name>
    <dbReference type="NCBI Taxonomy" id="2575867"/>
    <lineage>
        <taxon>Bacteria</taxon>
        <taxon>Pseudomonadati</taxon>
        <taxon>Bacteroidota</taxon>
        <taxon>Chitinophagia</taxon>
        <taxon>Chitinophagales</taxon>
        <taxon>Chitinophagaceae</taxon>
        <taxon>Ilyomonas</taxon>
    </lineage>
</organism>
<evidence type="ECO:0000313" key="1">
    <source>
        <dbReference type="EMBL" id="TKK70384.1"/>
    </source>
</evidence>
<dbReference type="AlphaFoldDB" id="A0A4U3L7L6"/>
<keyword evidence="2" id="KW-1185">Reference proteome</keyword>